<feature type="modified residue" description="4-aspartylphosphate" evidence="3">
    <location>
        <position position="55"/>
    </location>
</feature>
<keyword evidence="7" id="KW-1185">Reference proteome</keyword>
<keyword evidence="2" id="KW-0238">DNA-binding</keyword>
<dbReference type="SMART" id="SM00421">
    <property type="entry name" value="HTH_LUXR"/>
    <property type="match status" value="1"/>
</dbReference>
<dbReference type="SUPFAM" id="SSF52172">
    <property type="entry name" value="CheY-like"/>
    <property type="match status" value="1"/>
</dbReference>
<dbReference type="InterPro" id="IPR016032">
    <property type="entry name" value="Sig_transdc_resp-reg_C-effctor"/>
</dbReference>
<feature type="coiled-coil region" evidence="4">
    <location>
        <begin position="125"/>
        <end position="160"/>
    </location>
</feature>
<dbReference type="AlphaFoldDB" id="A0A1I0MG99"/>
<dbReference type="OrthoDB" id="9789181at2"/>
<dbReference type="InterPro" id="IPR050595">
    <property type="entry name" value="Bact_response_regulator"/>
</dbReference>
<evidence type="ECO:0000256" key="2">
    <source>
        <dbReference type="ARBA" id="ARBA00023125"/>
    </source>
</evidence>
<dbReference type="PROSITE" id="PS50110">
    <property type="entry name" value="RESPONSE_REGULATORY"/>
    <property type="match status" value="1"/>
</dbReference>
<organism evidence="6 7">
    <name type="scientific">Roseivirga pacifica</name>
    <dbReference type="NCBI Taxonomy" id="1267423"/>
    <lineage>
        <taxon>Bacteria</taxon>
        <taxon>Pseudomonadati</taxon>
        <taxon>Bacteroidota</taxon>
        <taxon>Cytophagia</taxon>
        <taxon>Cytophagales</taxon>
        <taxon>Roseivirgaceae</taxon>
        <taxon>Roseivirga</taxon>
    </lineage>
</organism>
<gene>
    <name evidence="6" type="ORF">SAMN05216290_0377</name>
</gene>
<dbReference type="PANTHER" id="PTHR44591">
    <property type="entry name" value="STRESS RESPONSE REGULATOR PROTEIN 1"/>
    <property type="match status" value="1"/>
</dbReference>
<dbReference type="InterPro" id="IPR000792">
    <property type="entry name" value="Tscrpt_reg_LuxR_C"/>
</dbReference>
<evidence type="ECO:0000256" key="3">
    <source>
        <dbReference type="PROSITE-ProRule" id="PRU00169"/>
    </source>
</evidence>
<dbReference type="EMBL" id="FOIR01000001">
    <property type="protein sequence ID" value="SEV87385.1"/>
    <property type="molecule type" value="Genomic_DNA"/>
</dbReference>
<evidence type="ECO:0000256" key="1">
    <source>
        <dbReference type="ARBA" id="ARBA00022553"/>
    </source>
</evidence>
<feature type="domain" description="Response regulatory" evidence="5">
    <location>
        <begin position="7"/>
        <end position="123"/>
    </location>
</feature>
<sequence>MNREKKTILVVDDEPVNLELILDLLGTEFEVLYASNGERGVQLTTEKLPDLVIMDWEMPVMNGIDAILKIKENPDTADIPIIVATGIMTESNDLKTALDMGAVDFLAKPLNPIEFKARLNSALSLSASYQQIKKQKQEIEAFAEQEKKLLEENIEAKARELTSAAIFDYQKNELLAKLMNELSRLDSVTNQMYAPEIKKISREIKSYLDLEKSWTNFKLHFDEVNPGYLERLAAKYTSLTHNELKVCAYLKIGLNNKEIALLANIESASVRRALTRLKKKLELTVDEDLRDFILGYK</sequence>
<dbReference type="SUPFAM" id="SSF46894">
    <property type="entry name" value="C-terminal effector domain of the bipartite response regulators"/>
    <property type="match status" value="1"/>
</dbReference>
<dbReference type="PANTHER" id="PTHR44591:SF3">
    <property type="entry name" value="RESPONSE REGULATORY DOMAIN-CONTAINING PROTEIN"/>
    <property type="match status" value="1"/>
</dbReference>
<dbReference type="SMART" id="SM00448">
    <property type="entry name" value="REC"/>
    <property type="match status" value="1"/>
</dbReference>
<keyword evidence="4" id="KW-0175">Coiled coil</keyword>
<dbReference type="InterPro" id="IPR011006">
    <property type="entry name" value="CheY-like_superfamily"/>
</dbReference>
<evidence type="ECO:0000259" key="5">
    <source>
        <dbReference type="PROSITE" id="PS50110"/>
    </source>
</evidence>
<dbReference type="GeneID" id="99985139"/>
<name>A0A1I0MG99_9BACT</name>
<evidence type="ECO:0000313" key="6">
    <source>
        <dbReference type="EMBL" id="SEV87385.1"/>
    </source>
</evidence>
<dbReference type="RefSeq" id="WP_090256698.1">
    <property type="nucleotide sequence ID" value="NZ_FOIR01000001.1"/>
</dbReference>
<dbReference type="Proteomes" id="UP000199437">
    <property type="component" value="Unassembled WGS sequence"/>
</dbReference>
<proteinExistence type="predicted"/>
<evidence type="ECO:0000256" key="4">
    <source>
        <dbReference type="SAM" id="Coils"/>
    </source>
</evidence>
<dbReference type="Gene3D" id="3.40.50.2300">
    <property type="match status" value="1"/>
</dbReference>
<dbReference type="GO" id="GO:0000160">
    <property type="term" value="P:phosphorelay signal transduction system"/>
    <property type="evidence" value="ECO:0007669"/>
    <property type="project" value="InterPro"/>
</dbReference>
<dbReference type="InterPro" id="IPR036388">
    <property type="entry name" value="WH-like_DNA-bd_sf"/>
</dbReference>
<protein>
    <submittedName>
        <fullName evidence="6">Response regulator receiver domain-containing protein</fullName>
    </submittedName>
</protein>
<reference evidence="7" key="1">
    <citation type="submission" date="2016-10" db="EMBL/GenBank/DDBJ databases">
        <authorList>
            <person name="Varghese N."/>
            <person name="Submissions S."/>
        </authorList>
    </citation>
    <scope>NUCLEOTIDE SEQUENCE [LARGE SCALE GENOMIC DNA]</scope>
    <source>
        <strain evidence="7">CGMCC 1.12402</strain>
    </source>
</reference>
<dbReference type="GO" id="GO:0006355">
    <property type="term" value="P:regulation of DNA-templated transcription"/>
    <property type="evidence" value="ECO:0007669"/>
    <property type="project" value="InterPro"/>
</dbReference>
<dbReference type="STRING" id="1267423.SAMN05216290_0377"/>
<dbReference type="Pfam" id="PF00072">
    <property type="entry name" value="Response_reg"/>
    <property type="match status" value="1"/>
</dbReference>
<dbReference type="GO" id="GO:0003677">
    <property type="term" value="F:DNA binding"/>
    <property type="evidence" value="ECO:0007669"/>
    <property type="project" value="UniProtKB-KW"/>
</dbReference>
<accession>A0A1I0MG99</accession>
<dbReference type="Gene3D" id="1.10.10.10">
    <property type="entry name" value="Winged helix-like DNA-binding domain superfamily/Winged helix DNA-binding domain"/>
    <property type="match status" value="1"/>
</dbReference>
<dbReference type="InterPro" id="IPR001789">
    <property type="entry name" value="Sig_transdc_resp-reg_receiver"/>
</dbReference>
<evidence type="ECO:0000313" key="7">
    <source>
        <dbReference type="Proteomes" id="UP000199437"/>
    </source>
</evidence>
<keyword evidence="1 3" id="KW-0597">Phosphoprotein</keyword>